<sequence length="342" mass="39028">MRRINIRLVHVAAGSNACGEGDNDLLLFKSGEFHRYGNTELDLYHEVKIWGSELHGWSKNVLHVAHRFARTEGEQRENVNHLVKDISIRRCELGDKNRKDKINIYSINGQETSHPDETAAVEQLEVSFSSIRKQLDDQFPLRESYGKPIQYKPGDIPPLWPFALRALYEQIIAREKDKKTLFTNDGKPWPCGKNENDKYLCNLGDLMARTIGERVVIVRATHKGAAKLVDAVLQTIPKMGDKRGQQQSRVVSVLEIPSKFHKLITNYGKSDGKNGKDSEVRYFNTVGEVTTRTVKNVIHVDFDKLLEEEDKGAKDDSIYRQTAFLLLPQSQFDQAQKLLKKT</sequence>
<protein>
    <submittedName>
        <fullName evidence="1">Uncharacterized protein</fullName>
    </submittedName>
</protein>
<gene>
    <name evidence="1" type="ORF">NliqN6_5901</name>
</gene>
<reference evidence="1" key="1">
    <citation type="submission" date="2020-07" db="EMBL/GenBank/DDBJ databases">
        <title>Draft Genome Sequence of a Deep-Sea Yeast, Naganishia (Cryptococcus) liquefaciens strain N6.</title>
        <authorList>
            <person name="Han Y.W."/>
            <person name="Kajitani R."/>
            <person name="Morimoto H."/>
            <person name="Parhat M."/>
            <person name="Tsubouchi H."/>
            <person name="Bakenova O."/>
            <person name="Ogata M."/>
            <person name="Argunhan B."/>
            <person name="Aoki R."/>
            <person name="Kajiwara S."/>
            <person name="Itoh T."/>
            <person name="Iwasaki H."/>
        </authorList>
    </citation>
    <scope>NUCLEOTIDE SEQUENCE</scope>
    <source>
        <strain evidence="1">N6</strain>
    </source>
</reference>
<dbReference type="AlphaFoldDB" id="A0A8H3YH58"/>
<evidence type="ECO:0000313" key="2">
    <source>
        <dbReference type="Proteomes" id="UP000620104"/>
    </source>
</evidence>
<comment type="caution">
    <text evidence="1">The sequence shown here is derived from an EMBL/GenBank/DDBJ whole genome shotgun (WGS) entry which is preliminary data.</text>
</comment>
<accession>A0A8H3YH58</accession>
<evidence type="ECO:0000313" key="1">
    <source>
        <dbReference type="EMBL" id="GHJ89499.1"/>
    </source>
</evidence>
<proteinExistence type="predicted"/>
<name>A0A8H3YH58_9TREE</name>
<dbReference type="EMBL" id="BLZA01000043">
    <property type="protein sequence ID" value="GHJ89499.1"/>
    <property type="molecule type" value="Genomic_DNA"/>
</dbReference>
<keyword evidence="2" id="KW-1185">Reference proteome</keyword>
<organism evidence="1 2">
    <name type="scientific">Naganishia liquefaciens</name>
    <dbReference type="NCBI Taxonomy" id="104408"/>
    <lineage>
        <taxon>Eukaryota</taxon>
        <taxon>Fungi</taxon>
        <taxon>Dikarya</taxon>
        <taxon>Basidiomycota</taxon>
        <taxon>Agaricomycotina</taxon>
        <taxon>Tremellomycetes</taxon>
        <taxon>Filobasidiales</taxon>
        <taxon>Filobasidiaceae</taxon>
        <taxon>Naganishia</taxon>
    </lineage>
</organism>
<dbReference type="Proteomes" id="UP000620104">
    <property type="component" value="Unassembled WGS sequence"/>
</dbReference>